<dbReference type="InterPro" id="IPR005074">
    <property type="entry name" value="Peptidase_C39"/>
</dbReference>
<keyword evidence="5" id="KW-0067">ATP-binding</keyword>
<dbReference type="Pfam" id="PF00005">
    <property type="entry name" value="ABC_tran"/>
    <property type="match status" value="1"/>
</dbReference>
<evidence type="ECO:0000313" key="13">
    <source>
        <dbReference type="Proteomes" id="UP000276010"/>
    </source>
</evidence>
<dbReference type="Gene3D" id="3.40.50.300">
    <property type="entry name" value="P-loop containing nucleotide triphosphate hydrolases"/>
    <property type="match status" value="1"/>
</dbReference>
<evidence type="ECO:0000259" key="10">
    <source>
        <dbReference type="PROSITE" id="PS50929"/>
    </source>
</evidence>
<evidence type="ECO:0000259" key="11">
    <source>
        <dbReference type="PROSITE" id="PS50990"/>
    </source>
</evidence>
<dbReference type="AlphaFoldDB" id="A0A3R8ML80"/>
<dbReference type="GO" id="GO:0005886">
    <property type="term" value="C:plasma membrane"/>
    <property type="evidence" value="ECO:0007669"/>
    <property type="project" value="UniProtKB-SubCell"/>
</dbReference>
<protein>
    <submittedName>
        <fullName evidence="12">Peptidase domain-containing ABC transporter</fullName>
    </submittedName>
</protein>
<dbReference type="CDD" id="cd18567">
    <property type="entry name" value="ABC_6TM_CvaB_RaxB_like"/>
    <property type="match status" value="1"/>
</dbReference>
<dbReference type="STRING" id="1263831.F543_7140"/>
<dbReference type="GO" id="GO:0006508">
    <property type="term" value="P:proteolysis"/>
    <property type="evidence" value="ECO:0007669"/>
    <property type="project" value="InterPro"/>
</dbReference>
<evidence type="ECO:0000256" key="5">
    <source>
        <dbReference type="ARBA" id="ARBA00022840"/>
    </source>
</evidence>
<dbReference type="Pfam" id="PF00664">
    <property type="entry name" value="ABC_membrane"/>
    <property type="match status" value="1"/>
</dbReference>
<dbReference type="InterPro" id="IPR003439">
    <property type="entry name" value="ABC_transporter-like_ATP-bd"/>
</dbReference>
<dbReference type="PROSITE" id="PS00211">
    <property type="entry name" value="ABC_TRANSPORTER_1"/>
    <property type="match status" value="1"/>
</dbReference>
<dbReference type="InterPro" id="IPR027417">
    <property type="entry name" value="P-loop_NTPase"/>
</dbReference>
<name>A0A3R8ML80_BIBTR</name>
<dbReference type="Gene3D" id="1.20.1560.10">
    <property type="entry name" value="ABC transporter type 1, transmembrane domain"/>
    <property type="match status" value="1"/>
</dbReference>
<dbReference type="RefSeq" id="WP_125134514.1">
    <property type="nucleotide sequence ID" value="NZ_RRUC01000015.1"/>
</dbReference>
<dbReference type="InterPro" id="IPR003593">
    <property type="entry name" value="AAA+_ATPase"/>
</dbReference>
<feature type="transmembrane region" description="Helical" evidence="8">
    <location>
        <begin position="405"/>
        <end position="427"/>
    </location>
</feature>
<evidence type="ECO:0000256" key="8">
    <source>
        <dbReference type="SAM" id="Phobius"/>
    </source>
</evidence>
<proteinExistence type="predicted"/>
<evidence type="ECO:0000256" key="1">
    <source>
        <dbReference type="ARBA" id="ARBA00004651"/>
    </source>
</evidence>
<feature type="domain" description="ABC transporter" evidence="9">
    <location>
        <begin position="487"/>
        <end position="693"/>
    </location>
</feature>
<keyword evidence="6 8" id="KW-1133">Transmembrane helix</keyword>
<dbReference type="PROSITE" id="PS50990">
    <property type="entry name" value="PEPTIDASE_C39"/>
    <property type="match status" value="1"/>
</dbReference>
<feature type="transmembrane region" description="Helical" evidence="8">
    <location>
        <begin position="205"/>
        <end position="224"/>
    </location>
</feature>
<dbReference type="CDD" id="cd02419">
    <property type="entry name" value="Peptidase_C39C"/>
    <property type="match status" value="1"/>
</dbReference>
<feature type="transmembrane region" description="Helical" evidence="8">
    <location>
        <begin position="171"/>
        <end position="193"/>
    </location>
</feature>
<dbReference type="InterPro" id="IPR039421">
    <property type="entry name" value="Type_1_exporter"/>
</dbReference>
<evidence type="ECO:0000256" key="7">
    <source>
        <dbReference type="ARBA" id="ARBA00023136"/>
    </source>
</evidence>
<evidence type="ECO:0000256" key="3">
    <source>
        <dbReference type="ARBA" id="ARBA00022692"/>
    </source>
</evidence>
<evidence type="ECO:0000256" key="6">
    <source>
        <dbReference type="ARBA" id="ARBA00022989"/>
    </source>
</evidence>
<reference evidence="12 13" key="1">
    <citation type="submission" date="2018-11" db="EMBL/GenBank/DDBJ databases">
        <title>Whole genome sequence of Bibersteinia trehalosi strain OADDL-BT1 an multidrug resistant pathogen isolate.</title>
        <authorList>
            <person name="Couger M."/>
            <person name="Ramachandran A."/>
        </authorList>
    </citation>
    <scope>NUCLEOTIDE SEQUENCE [LARGE SCALE GENOMIC DNA]</scope>
    <source>
        <strain evidence="12 13">OADDL-BT1</strain>
    </source>
</reference>
<dbReference type="EMBL" id="RRUC01000015">
    <property type="protein sequence ID" value="RRN04365.1"/>
    <property type="molecule type" value="Genomic_DNA"/>
</dbReference>
<evidence type="ECO:0000256" key="2">
    <source>
        <dbReference type="ARBA" id="ARBA00022475"/>
    </source>
</evidence>
<dbReference type="SUPFAM" id="SSF52540">
    <property type="entry name" value="P-loop containing nucleoside triphosphate hydrolases"/>
    <property type="match status" value="1"/>
</dbReference>
<keyword evidence="2" id="KW-1003">Cell membrane</keyword>
<dbReference type="SMART" id="SM00382">
    <property type="entry name" value="AAA"/>
    <property type="match status" value="1"/>
</dbReference>
<dbReference type="PROSITE" id="PS50929">
    <property type="entry name" value="ABC_TM1F"/>
    <property type="match status" value="1"/>
</dbReference>
<comment type="caution">
    <text evidence="12">The sequence shown here is derived from an EMBL/GenBank/DDBJ whole genome shotgun (WGS) entry which is preliminary data.</text>
</comment>
<sequence>MINKLNFSLFKKIPVVLQTEAAECGLACLAMVRGYYGGDANLFSLRGKYGISSKGATLKNLVDIATDLNLITRPLSLELEELKSLRLPCILHWDFNHFVVLTKATERYVVIHDPAFGKKKISLAECSKHFTGVALEVWTEVKFEKEKNREEISLYETVKNISGIKGALIKIFSLSILIELIALLMPIGTQLVIDHVLQAKDQSLLLIICFGLFLFTFFRSAISLSRAWISLKMSYLIDFQWTSSFFSHLLKLPLDFFEKRQVGDIQSRFTSLRTIQSTLTQNIVTAIIDLIMTVSVVIMMFLYGGWLTWLVAAFSLAYLLLRLATYLTYRQITEEQIIKNAKASSHFMETLYGIATLKSLGLNKKREEHWMSLNADAFNTSIRVTKLDMFFSGVHTFISTLEQILILWVGASMVIDNTLTIGMFMAFNAYRGSFSFRMGSLINTVFSFKMLSLHRERIADIALTEAESEFYHSQLTEVSYNQQGAAISVKNLTFRYDPFSEPIFTDLNLSIQAGESVAISAKSGFGKTTLLKLMAGLLKPTKGEIYFNNLDIKQLGLANYRQQIACVLQDDKFFSGSILENIVSFEEKYNREFAIECAKLAQIHDEIMTMPMNYETLIGELGSNLSGGQRQRLFIARALYKKPKILFMDEATSHLDEENEKKINEAISKLAITRVLVAHRKSTIESADRIVNL</sequence>
<feature type="domain" description="Peptidase C39" evidence="11">
    <location>
        <begin position="18"/>
        <end position="137"/>
    </location>
</feature>
<dbReference type="Proteomes" id="UP000276010">
    <property type="component" value="Unassembled WGS sequence"/>
</dbReference>
<dbReference type="GO" id="GO:0005524">
    <property type="term" value="F:ATP binding"/>
    <property type="evidence" value="ECO:0007669"/>
    <property type="project" value="UniProtKB-KW"/>
</dbReference>
<gene>
    <name evidence="12" type="ORF">EIM44_02685</name>
</gene>
<dbReference type="InterPro" id="IPR011527">
    <property type="entry name" value="ABC1_TM_dom"/>
</dbReference>
<evidence type="ECO:0000256" key="4">
    <source>
        <dbReference type="ARBA" id="ARBA00022741"/>
    </source>
</evidence>
<dbReference type="GO" id="GO:0034040">
    <property type="term" value="F:ATPase-coupled lipid transmembrane transporter activity"/>
    <property type="evidence" value="ECO:0007669"/>
    <property type="project" value="TreeGrafter"/>
</dbReference>
<dbReference type="GO" id="GO:0140359">
    <property type="term" value="F:ABC-type transporter activity"/>
    <property type="evidence" value="ECO:0007669"/>
    <property type="project" value="InterPro"/>
</dbReference>
<dbReference type="InterPro" id="IPR036640">
    <property type="entry name" value="ABC1_TM_sf"/>
</dbReference>
<dbReference type="GO" id="GO:0016887">
    <property type="term" value="F:ATP hydrolysis activity"/>
    <property type="evidence" value="ECO:0007669"/>
    <property type="project" value="InterPro"/>
</dbReference>
<keyword evidence="7 8" id="KW-0472">Membrane</keyword>
<keyword evidence="3 8" id="KW-0812">Transmembrane</keyword>
<organism evidence="12 13">
    <name type="scientific">Bibersteinia trehalosi</name>
    <name type="common">Pasteurella trehalosi</name>
    <dbReference type="NCBI Taxonomy" id="47735"/>
    <lineage>
        <taxon>Bacteria</taxon>
        <taxon>Pseudomonadati</taxon>
        <taxon>Pseudomonadota</taxon>
        <taxon>Gammaproteobacteria</taxon>
        <taxon>Pasteurellales</taxon>
        <taxon>Pasteurellaceae</taxon>
        <taxon>Bibersteinia</taxon>
    </lineage>
</organism>
<dbReference type="PANTHER" id="PTHR24221:SF606">
    <property type="entry name" value="COLICIN V SECRETION-PROCESSING ATP-BINDING PROTEIN"/>
    <property type="match status" value="1"/>
</dbReference>
<comment type="subcellular location">
    <subcellularLocation>
        <location evidence="1">Cell membrane</location>
        <topology evidence="1">Multi-pass membrane protein</topology>
    </subcellularLocation>
</comment>
<dbReference type="SUPFAM" id="SSF90123">
    <property type="entry name" value="ABC transporter transmembrane region"/>
    <property type="match status" value="1"/>
</dbReference>
<accession>A0A3R8ML80</accession>
<dbReference type="PANTHER" id="PTHR24221">
    <property type="entry name" value="ATP-BINDING CASSETTE SUB-FAMILY B"/>
    <property type="match status" value="1"/>
</dbReference>
<feature type="transmembrane region" description="Helical" evidence="8">
    <location>
        <begin position="283"/>
        <end position="303"/>
    </location>
</feature>
<evidence type="ECO:0000313" key="12">
    <source>
        <dbReference type="EMBL" id="RRN04365.1"/>
    </source>
</evidence>
<dbReference type="InterPro" id="IPR033838">
    <property type="entry name" value="CvaB_peptidase"/>
</dbReference>
<dbReference type="Pfam" id="PF03412">
    <property type="entry name" value="Peptidase_C39"/>
    <property type="match status" value="1"/>
</dbReference>
<dbReference type="PROSITE" id="PS50893">
    <property type="entry name" value="ABC_TRANSPORTER_2"/>
    <property type="match status" value="1"/>
</dbReference>
<keyword evidence="4" id="KW-0547">Nucleotide-binding</keyword>
<dbReference type="Gene3D" id="3.90.70.10">
    <property type="entry name" value="Cysteine proteinases"/>
    <property type="match status" value="1"/>
</dbReference>
<dbReference type="InterPro" id="IPR017871">
    <property type="entry name" value="ABC_transporter-like_CS"/>
</dbReference>
<dbReference type="GO" id="GO:0008234">
    <property type="term" value="F:cysteine-type peptidase activity"/>
    <property type="evidence" value="ECO:0007669"/>
    <property type="project" value="InterPro"/>
</dbReference>
<evidence type="ECO:0000259" key="9">
    <source>
        <dbReference type="PROSITE" id="PS50893"/>
    </source>
</evidence>
<feature type="domain" description="ABC transmembrane type-1" evidence="10">
    <location>
        <begin position="171"/>
        <end position="450"/>
    </location>
</feature>
<feature type="transmembrane region" description="Helical" evidence="8">
    <location>
        <begin position="309"/>
        <end position="329"/>
    </location>
</feature>